<accession>F8KGQ6</accession>
<gene>
    <name evidence="1" type="ORF">LRATCC53608_1903</name>
</gene>
<accession>A0A0S4NR33</accession>
<proteinExistence type="predicted"/>
<dbReference type="EMBL" id="FR854373">
    <property type="protein sequence ID" value="CCC04657.1"/>
    <property type="molecule type" value="Genomic_DNA"/>
</dbReference>
<sequence>MSKKLTKEEQELADAKAKIERKYARIAKRRLNKINQKLFPDVDLLGMSKSEFERLLDDSKIVMKQQSDNKFTPLNPVEDDNKAF</sequence>
<reference evidence="1" key="2">
    <citation type="submission" date="2011-05" db="EMBL/GenBank/DDBJ databases">
        <authorList>
            <person name="Davey R."/>
        </authorList>
    </citation>
    <scope>NUCLEOTIDE SEQUENCE</scope>
    <source>
        <strain evidence="1">ATCC 53608</strain>
    </source>
</reference>
<organism evidence="1">
    <name type="scientific">Limosilactobacillus reuteri subsp. suis (strain ATCC 53608 / LMG 31752 / 1063)</name>
    <name type="common">Lactobacillus reuteri</name>
    <dbReference type="NCBI Taxonomy" id="927703"/>
    <lineage>
        <taxon>Bacteria</taxon>
        <taxon>Bacillati</taxon>
        <taxon>Bacillota</taxon>
        <taxon>Bacilli</taxon>
        <taxon>Lactobacillales</taxon>
        <taxon>Lactobacillaceae</taxon>
        <taxon>Limosilactobacillus</taxon>
    </lineage>
</organism>
<dbReference type="AlphaFoldDB" id="F8KGQ6"/>
<dbReference type="HOGENOM" id="CLU_2523398_0_0_9"/>
<name>F8KGQ6_LIMR5</name>
<protein>
    <submittedName>
        <fullName evidence="1">Uncharacterized protein</fullName>
    </submittedName>
</protein>
<reference evidence="1" key="1">
    <citation type="journal article" date="2011" name="J. Bacteriol.">
        <title>Genome sequence of the vertebrate gut symbiont Lactobacillus reuteri ATCC 53608.</title>
        <authorList>
            <person name="Heavens D."/>
            <person name="Tailford L.E."/>
            <person name="Crossman L."/>
            <person name="Jeffers F."/>
            <person name="Mackenzie D.A."/>
            <person name="Caccamo M."/>
            <person name="Juge N."/>
        </authorList>
    </citation>
    <scope>NUCLEOTIDE SEQUENCE [LARGE SCALE GENOMIC DNA]</scope>
    <source>
        <strain evidence="1">ATCC 53608</strain>
    </source>
</reference>
<evidence type="ECO:0000313" key="1">
    <source>
        <dbReference type="EMBL" id="CCC04657.1"/>
    </source>
</evidence>